<sequence length="128" mass="15011">MYTLDPSMCVSSGLRISAHNTCHPVIVLPIMLVPHNLHHLEARLYIRLERHLVLHMDLQLHQPLPSFRCPILLHSLDHRLHQRARDSSSPVPWMHVDPDHLIHSSAMSVALHFREPEFRRYLELGRQH</sequence>
<comment type="caution">
    <text evidence="1">The sequence shown here is derived from an EMBL/GenBank/DDBJ whole genome shotgun (WGS) entry which is preliminary data.</text>
</comment>
<dbReference type="Proteomes" id="UP000814033">
    <property type="component" value="Unassembled WGS sequence"/>
</dbReference>
<organism evidence="1 2">
    <name type="scientific">Auriscalpium vulgare</name>
    <dbReference type="NCBI Taxonomy" id="40419"/>
    <lineage>
        <taxon>Eukaryota</taxon>
        <taxon>Fungi</taxon>
        <taxon>Dikarya</taxon>
        <taxon>Basidiomycota</taxon>
        <taxon>Agaricomycotina</taxon>
        <taxon>Agaricomycetes</taxon>
        <taxon>Russulales</taxon>
        <taxon>Auriscalpiaceae</taxon>
        <taxon>Auriscalpium</taxon>
    </lineage>
</organism>
<reference evidence="1" key="2">
    <citation type="journal article" date="2022" name="New Phytol.">
        <title>Evolutionary transition to the ectomycorrhizal habit in the genomes of a hyperdiverse lineage of mushroom-forming fungi.</title>
        <authorList>
            <person name="Looney B."/>
            <person name="Miyauchi S."/>
            <person name="Morin E."/>
            <person name="Drula E."/>
            <person name="Courty P.E."/>
            <person name="Kohler A."/>
            <person name="Kuo A."/>
            <person name="LaButti K."/>
            <person name="Pangilinan J."/>
            <person name="Lipzen A."/>
            <person name="Riley R."/>
            <person name="Andreopoulos W."/>
            <person name="He G."/>
            <person name="Johnson J."/>
            <person name="Nolan M."/>
            <person name="Tritt A."/>
            <person name="Barry K.W."/>
            <person name="Grigoriev I.V."/>
            <person name="Nagy L.G."/>
            <person name="Hibbett D."/>
            <person name="Henrissat B."/>
            <person name="Matheny P.B."/>
            <person name="Labbe J."/>
            <person name="Martin F.M."/>
        </authorList>
    </citation>
    <scope>NUCLEOTIDE SEQUENCE</scope>
    <source>
        <strain evidence="1">FP105234-sp</strain>
    </source>
</reference>
<evidence type="ECO:0000313" key="2">
    <source>
        <dbReference type="Proteomes" id="UP000814033"/>
    </source>
</evidence>
<reference evidence="1" key="1">
    <citation type="submission" date="2021-02" db="EMBL/GenBank/DDBJ databases">
        <authorList>
            <consortium name="DOE Joint Genome Institute"/>
            <person name="Ahrendt S."/>
            <person name="Looney B.P."/>
            <person name="Miyauchi S."/>
            <person name="Morin E."/>
            <person name="Drula E."/>
            <person name="Courty P.E."/>
            <person name="Chicoki N."/>
            <person name="Fauchery L."/>
            <person name="Kohler A."/>
            <person name="Kuo A."/>
            <person name="Labutti K."/>
            <person name="Pangilinan J."/>
            <person name="Lipzen A."/>
            <person name="Riley R."/>
            <person name="Andreopoulos W."/>
            <person name="He G."/>
            <person name="Johnson J."/>
            <person name="Barry K.W."/>
            <person name="Grigoriev I.V."/>
            <person name="Nagy L."/>
            <person name="Hibbett D."/>
            <person name="Henrissat B."/>
            <person name="Matheny P.B."/>
            <person name="Labbe J."/>
            <person name="Martin F."/>
        </authorList>
    </citation>
    <scope>NUCLEOTIDE SEQUENCE</scope>
    <source>
        <strain evidence="1">FP105234-sp</strain>
    </source>
</reference>
<protein>
    <submittedName>
        <fullName evidence="1">Uncharacterized protein</fullName>
    </submittedName>
</protein>
<name>A0ACB8S6U3_9AGAM</name>
<keyword evidence="2" id="KW-1185">Reference proteome</keyword>
<accession>A0ACB8S6U3</accession>
<evidence type="ECO:0000313" key="1">
    <source>
        <dbReference type="EMBL" id="KAI0051488.1"/>
    </source>
</evidence>
<gene>
    <name evidence="1" type="ORF">FA95DRAFT_282529</name>
</gene>
<proteinExistence type="predicted"/>
<dbReference type="EMBL" id="MU275852">
    <property type="protein sequence ID" value="KAI0051488.1"/>
    <property type="molecule type" value="Genomic_DNA"/>
</dbReference>